<protein>
    <submittedName>
        <fullName evidence="1">Uncharacterized protein</fullName>
    </submittedName>
</protein>
<keyword evidence="2" id="KW-1185">Reference proteome</keyword>
<dbReference type="AlphaFoldDB" id="A0A346Y695"/>
<sequence>MPTRDDYTLPADEASALATSAARLDERLDRIIATLDPALAVAARRVTAAVRMLPAGDRAPESFRSFSGDLAEPFRQEEPGWRDDGDAFMVEVASGNLATLADDWAHGRPDPDGDPWPKRLSAVTGGLIALDGRLG</sequence>
<keyword evidence="1" id="KW-0614">Plasmid</keyword>
<evidence type="ECO:0000313" key="1">
    <source>
        <dbReference type="EMBL" id="AXV09992.1"/>
    </source>
</evidence>
<organism evidence="1 2">
    <name type="scientific">Euzebya pacifica</name>
    <dbReference type="NCBI Taxonomy" id="1608957"/>
    <lineage>
        <taxon>Bacteria</taxon>
        <taxon>Bacillati</taxon>
        <taxon>Actinomycetota</taxon>
        <taxon>Nitriliruptoria</taxon>
        <taxon>Euzebyales</taxon>
    </lineage>
</organism>
<name>A0A346Y695_9ACTN</name>
<dbReference type="RefSeq" id="WP_114594587.1">
    <property type="nucleotide sequence ID" value="NZ_CP031166.1"/>
</dbReference>
<gene>
    <name evidence="1" type="ORF">DVS28_b0222</name>
</gene>
<evidence type="ECO:0000313" key="2">
    <source>
        <dbReference type="Proteomes" id="UP000264006"/>
    </source>
</evidence>
<dbReference type="KEGG" id="euz:DVS28_b0222"/>
<dbReference type="EMBL" id="CP031166">
    <property type="protein sequence ID" value="AXV09992.1"/>
    <property type="molecule type" value="Genomic_DNA"/>
</dbReference>
<dbReference type="Proteomes" id="UP000264006">
    <property type="component" value="Plasmid pEDY32-46I"/>
</dbReference>
<geneLocation type="plasmid" evidence="2">
    <name>pedy32-46i</name>
</geneLocation>
<proteinExistence type="predicted"/>
<reference evidence="1 2" key="1">
    <citation type="submission" date="2018-09" db="EMBL/GenBank/DDBJ databases">
        <title>Complete genome sequence of Euzebya sp. DY32-46 isolated from seawater of Pacific Ocean.</title>
        <authorList>
            <person name="Xu L."/>
            <person name="Wu Y.-H."/>
            <person name="Xu X.-W."/>
        </authorList>
    </citation>
    <scope>NUCLEOTIDE SEQUENCE [LARGE SCALE GENOMIC DNA]</scope>
    <source>
        <strain evidence="1 2">DY32-46</strain>
        <plasmid evidence="2">pedy32-46i</plasmid>
    </source>
</reference>
<accession>A0A346Y695</accession>